<name>A0ABP9NNP4_9PSEU</name>
<keyword evidence="3" id="KW-1185">Reference proteome</keyword>
<evidence type="ECO:0000313" key="3">
    <source>
        <dbReference type="Proteomes" id="UP001500804"/>
    </source>
</evidence>
<dbReference type="Proteomes" id="UP001500804">
    <property type="component" value="Unassembled WGS sequence"/>
</dbReference>
<sequence length="93" mass="9918">MYVIKTLSERDNGRLDAVSAPTSPAGVRSAAVPALVVADLIAHLVEFTDLAPDTCVFLGGLGGRLRRSNSRRATHWRGTVQRGRASTEKGKST</sequence>
<dbReference type="EMBL" id="BAABJO010000012">
    <property type="protein sequence ID" value="GAA5124136.1"/>
    <property type="molecule type" value="Genomic_DNA"/>
</dbReference>
<accession>A0ABP9NNP4</accession>
<evidence type="ECO:0000313" key="2">
    <source>
        <dbReference type="EMBL" id="GAA5124136.1"/>
    </source>
</evidence>
<evidence type="ECO:0000256" key="1">
    <source>
        <dbReference type="SAM" id="MobiDB-lite"/>
    </source>
</evidence>
<feature type="region of interest" description="Disordered" evidence="1">
    <location>
        <begin position="69"/>
        <end position="93"/>
    </location>
</feature>
<protein>
    <submittedName>
        <fullName evidence="2">Uncharacterized protein</fullName>
    </submittedName>
</protein>
<organism evidence="2 3">
    <name type="scientific">Pseudonocardia adelaidensis</name>
    <dbReference type="NCBI Taxonomy" id="648754"/>
    <lineage>
        <taxon>Bacteria</taxon>
        <taxon>Bacillati</taxon>
        <taxon>Actinomycetota</taxon>
        <taxon>Actinomycetes</taxon>
        <taxon>Pseudonocardiales</taxon>
        <taxon>Pseudonocardiaceae</taxon>
        <taxon>Pseudonocardia</taxon>
    </lineage>
</organism>
<comment type="caution">
    <text evidence="2">The sequence shown here is derived from an EMBL/GenBank/DDBJ whole genome shotgun (WGS) entry which is preliminary data.</text>
</comment>
<reference evidence="3" key="1">
    <citation type="journal article" date="2019" name="Int. J. Syst. Evol. Microbiol.">
        <title>The Global Catalogue of Microorganisms (GCM) 10K type strain sequencing project: providing services to taxonomists for standard genome sequencing and annotation.</title>
        <authorList>
            <consortium name="The Broad Institute Genomics Platform"/>
            <consortium name="The Broad Institute Genome Sequencing Center for Infectious Disease"/>
            <person name="Wu L."/>
            <person name="Ma J."/>
        </authorList>
    </citation>
    <scope>NUCLEOTIDE SEQUENCE [LARGE SCALE GENOMIC DNA]</scope>
    <source>
        <strain evidence="3">JCM 18302</strain>
    </source>
</reference>
<gene>
    <name evidence="2" type="ORF">GCM10023320_36880</name>
</gene>
<proteinExistence type="predicted"/>